<dbReference type="RefSeq" id="WP_271890699.1">
    <property type="nucleotide sequence ID" value="NZ_JAQBIE010000045.1"/>
</dbReference>
<name>A0ABT4ZJR5_9RHOB</name>
<evidence type="ECO:0000259" key="1">
    <source>
        <dbReference type="Pfam" id="PF13007"/>
    </source>
</evidence>
<dbReference type="Pfam" id="PF13007">
    <property type="entry name" value="LZ_Tnp_IS66"/>
    <property type="match status" value="1"/>
</dbReference>
<reference evidence="2" key="1">
    <citation type="submission" date="2022-12" db="EMBL/GenBank/DDBJ databases">
        <title>Paracoccus onchidii sp. nov., isolated from a marine invertebrate from the South China Sea.</title>
        <authorList>
            <person name="Xu S."/>
            <person name="Liu Z."/>
            <person name="Xu Y."/>
        </authorList>
    </citation>
    <scope>NUCLEOTIDE SEQUENCE</scope>
    <source>
        <strain evidence="2">Z330</strain>
    </source>
</reference>
<sequence>MLIEKLRHQLAGHRVHRFGSSSETVEQLQLALEISEISAAAMTAWIKLPDIEAKSKPIPDHDPRMEI</sequence>
<feature type="domain" description="Transposase TnpC homeodomain" evidence="1">
    <location>
        <begin position="6"/>
        <end position="67"/>
    </location>
</feature>
<comment type="caution">
    <text evidence="2">The sequence shown here is derived from an EMBL/GenBank/DDBJ whole genome shotgun (WGS) entry which is preliminary data.</text>
</comment>
<evidence type="ECO:0000313" key="3">
    <source>
        <dbReference type="Proteomes" id="UP001165641"/>
    </source>
</evidence>
<accession>A0ABT4ZJR5</accession>
<dbReference type="InterPro" id="IPR024463">
    <property type="entry name" value="Transposase_TnpC_homeodom"/>
</dbReference>
<organism evidence="2 3">
    <name type="scientific">Paracoccus onchidii</name>
    <dbReference type="NCBI Taxonomy" id="3017813"/>
    <lineage>
        <taxon>Bacteria</taxon>
        <taxon>Pseudomonadati</taxon>
        <taxon>Pseudomonadota</taxon>
        <taxon>Alphaproteobacteria</taxon>
        <taxon>Rhodobacterales</taxon>
        <taxon>Paracoccaceae</taxon>
        <taxon>Paracoccus</taxon>
    </lineage>
</organism>
<dbReference type="EMBL" id="JAQBIE010000045">
    <property type="protein sequence ID" value="MDB6179605.1"/>
    <property type="molecule type" value="Genomic_DNA"/>
</dbReference>
<evidence type="ECO:0000313" key="2">
    <source>
        <dbReference type="EMBL" id="MDB6179605.1"/>
    </source>
</evidence>
<dbReference type="Proteomes" id="UP001165641">
    <property type="component" value="Unassembled WGS sequence"/>
</dbReference>
<gene>
    <name evidence="2" type="ORF">PAF17_19250</name>
</gene>
<protein>
    <submittedName>
        <fullName evidence="2">Transposase</fullName>
    </submittedName>
</protein>
<proteinExistence type="predicted"/>
<keyword evidence="3" id="KW-1185">Reference proteome</keyword>